<reference evidence="2 3" key="1">
    <citation type="submission" date="2016-11" db="EMBL/GenBank/DDBJ databases">
        <authorList>
            <person name="Jaros S."/>
            <person name="Januszkiewicz K."/>
            <person name="Wedrychowicz H."/>
        </authorList>
    </citation>
    <scope>NUCLEOTIDE SEQUENCE [LARGE SCALE GENOMIC DNA]</scope>
    <source>
        <strain evidence="2 3">CGMCC 1.6102</strain>
    </source>
</reference>
<dbReference type="Proteomes" id="UP000184513">
    <property type="component" value="Unassembled WGS sequence"/>
</dbReference>
<dbReference type="InterPro" id="IPR011009">
    <property type="entry name" value="Kinase-like_dom_sf"/>
</dbReference>
<sequence length="325" mass="37892">MKAEDIQVLAKDGWYRGRRIDGQLVETHISWVIIGHKWVYKIKKPIKLSFLDYTSLAARALYCDEEIQLNSRFSSIYIRSCPITWFDGKWVMDGKRGVLHDYAVLMKRLPETFRMDKVLRDGGGEATLIRKLAKKVALFHRRQPEEDVSFRLDEARDLFNDILNPGYKHTSGQQKFLQQAVAWSDAFLRKHQQRLAERVRLGWVRDLHGDLHTGNVFLTDPPVIFDCIEFSKSIRTIDMLYEVAFICMDLERYGRADWSAVFLQTYLSGNPVLNTDEDEDIFRYYKSLRANIRAKVLGLASSGDGEKKADQQAYLRLMEFYMQQG</sequence>
<dbReference type="PANTHER" id="PTHR43883:SF1">
    <property type="entry name" value="GLUCONOKINASE"/>
    <property type="match status" value="1"/>
</dbReference>
<dbReference type="RefSeq" id="WP_073095024.1">
    <property type="nucleotide sequence ID" value="NZ_FRCY01000007.1"/>
</dbReference>
<keyword evidence="3" id="KW-1185">Reference proteome</keyword>
<gene>
    <name evidence="2" type="ORF">SAMN04488057_107112</name>
</gene>
<accession>A0A1M7P808</accession>
<name>A0A1M7P808_9BACT</name>
<dbReference type="InterPro" id="IPR002575">
    <property type="entry name" value="Aminoglycoside_PTrfase"/>
</dbReference>
<dbReference type="OrthoDB" id="9810277at2"/>
<dbReference type="SUPFAM" id="SSF56112">
    <property type="entry name" value="Protein kinase-like (PK-like)"/>
    <property type="match status" value="1"/>
</dbReference>
<proteinExistence type="predicted"/>
<dbReference type="PANTHER" id="PTHR43883">
    <property type="entry name" value="SLR0207 PROTEIN"/>
    <property type="match status" value="1"/>
</dbReference>
<dbReference type="STRING" id="388280.SAMN04488057_107112"/>
<feature type="domain" description="Aminoglycoside phosphotransferase" evidence="1">
    <location>
        <begin position="126"/>
        <end position="268"/>
    </location>
</feature>
<dbReference type="AlphaFoldDB" id="A0A1M7P808"/>
<protein>
    <recommendedName>
        <fullName evidence="1">Aminoglycoside phosphotransferase domain-containing protein</fullName>
    </recommendedName>
</protein>
<evidence type="ECO:0000259" key="1">
    <source>
        <dbReference type="Pfam" id="PF01636"/>
    </source>
</evidence>
<dbReference type="EMBL" id="FRCY01000007">
    <property type="protein sequence ID" value="SHN12759.1"/>
    <property type="molecule type" value="Genomic_DNA"/>
</dbReference>
<evidence type="ECO:0000313" key="2">
    <source>
        <dbReference type="EMBL" id="SHN12759.1"/>
    </source>
</evidence>
<evidence type="ECO:0000313" key="3">
    <source>
        <dbReference type="Proteomes" id="UP000184513"/>
    </source>
</evidence>
<dbReference type="Pfam" id="PF01636">
    <property type="entry name" value="APH"/>
    <property type="match status" value="1"/>
</dbReference>
<dbReference type="InterPro" id="IPR052732">
    <property type="entry name" value="Cell-binding_unc_protein"/>
</dbReference>
<organism evidence="2 3">
    <name type="scientific">Cyclobacterium lianum</name>
    <dbReference type="NCBI Taxonomy" id="388280"/>
    <lineage>
        <taxon>Bacteria</taxon>
        <taxon>Pseudomonadati</taxon>
        <taxon>Bacteroidota</taxon>
        <taxon>Cytophagia</taxon>
        <taxon>Cytophagales</taxon>
        <taxon>Cyclobacteriaceae</taxon>
        <taxon>Cyclobacterium</taxon>
    </lineage>
</organism>